<comment type="catalytic activity">
    <reaction evidence="4 5">
        <text>L-glutaminyl-[peptide chain release factor] + S-adenosyl-L-methionine = N(5)-methyl-L-glutaminyl-[peptide chain release factor] + S-adenosyl-L-homocysteine + H(+)</text>
        <dbReference type="Rhea" id="RHEA:42896"/>
        <dbReference type="Rhea" id="RHEA-COMP:10271"/>
        <dbReference type="Rhea" id="RHEA-COMP:10272"/>
        <dbReference type="ChEBI" id="CHEBI:15378"/>
        <dbReference type="ChEBI" id="CHEBI:30011"/>
        <dbReference type="ChEBI" id="CHEBI:57856"/>
        <dbReference type="ChEBI" id="CHEBI:59789"/>
        <dbReference type="ChEBI" id="CHEBI:61891"/>
        <dbReference type="EC" id="2.1.1.297"/>
    </reaction>
</comment>
<dbReference type="Gene3D" id="3.40.50.150">
    <property type="entry name" value="Vaccinia Virus protein VP39"/>
    <property type="match status" value="1"/>
</dbReference>
<keyword evidence="3 5" id="KW-0949">S-adenosyl-L-methionine</keyword>
<dbReference type="NCBIfam" id="TIGR03534">
    <property type="entry name" value="RF_mod_PrmC"/>
    <property type="match status" value="1"/>
</dbReference>
<feature type="binding site" evidence="5">
    <location>
        <begin position="188"/>
        <end position="191"/>
    </location>
    <ligand>
        <name>substrate</name>
    </ligand>
</feature>
<evidence type="ECO:0000313" key="9">
    <source>
        <dbReference type="Proteomes" id="UP001596415"/>
    </source>
</evidence>
<comment type="caution">
    <text evidence="5">Lacks conserved residue(s) required for the propagation of feature annotation.</text>
</comment>
<feature type="binding site" evidence="5">
    <location>
        <position position="188"/>
    </location>
    <ligand>
        <name>S-adenosyl-L-methionine</name>
        <dbReference type="ChEBI" id="CHEBI:59789"/>
    </ligand>
</feature>
<evidence type="ECO:0000256" key="1">
    <source>
        <dbReference type="ARBA" id="ARBA00022603"/>
    </source>
</evidence>
<dbReference type="SUPFAM" id="SSF53335">
    <property type="entry name" value="S-adenosyl-L-methionine-dependent methyltransferases"/>
    <property type="match status" value="1"/>
</dbReference>
<keyword evidence="9" id="KW-1185">Reference proteome</keyword>
<comment type="function">
    <text evidence="5">Methylates the class 1 translation termination release factors RF1/PrfA and RF2/PrfB on the glutamine residue of the universally conserved GGQ motif.</text>
</comment>
<dbReference type="HAMAP" id="MF_02126">
    <property type="entry name" value="RF_methyltr_PrmC"/>
    <property type="match status" value="1"/>
</dbReference>
<evidence type="ECO:0000256" key="2">
    <source>
        <dbReference type="ARBA" id="ARBA00022679"/>
    </source>
</evidence>
<dbReference type="InterPro" id="IPR029063">
    <property type="entry name" value="SAM-dependent_MTases_sf"/>
</dbReference>
<comment type="similarity">
    <text evidence="5">Belongs to the protein N5-glutamine methyltransferase family. PrmC subfamily.</text>
</comment>
<evidence type="ECO:0000313" key="8">
    <source>
        <dbReference type="EMBL" id="MFC7358575.1"/>
    </source>
</evidence>
<dbReference type="EC" id="2.1.1.297" evidence="5"/>
<accession>A0ABW2MY80</accession>
<evidence type="ECO:0000256" key="4">
    <source>
        <dbReference type="ARBA" id="ARBA00048391"/>
    </source>
</evidence>
<dbReference type="NCBIfam" id="TIGR00536">
    <property type="entry name" value="hemK_fam"/>
    <property type="match status" value="1"/>
</dbReference>
<dbReference type="Gene3D" id="1.10.8.10">
    <property type="entry name" value="DNA helicase RuvA subunit, C-terminal domain"/>
    <property type="match status" value="1"/>
</dbReference>
<comment type="caution">
    <text evidence="8">The sequence shown here is derived from an EMBL/GenBank/DDBJ whole genome shotgun (WGS) entry which is preliminary data.</text>
</comment>
<dbReference type="GO" id="GO:0032259">
    <property type="term" value="P:methylation"/>
    <property type="evidence" value="ECO:0007669"/>
    <property type="project" value="UniProtKB-KW"/>
</dbReference>
<name>A0ABW2MY80_9FLAO</name>
<dbReference type="InterPro" id="IPR019874">
    <property type="entry name" value="RF_methyltr_PrmC"/>
</dbReference>
<dbReference type="InterPro" id="IPR002052">
    <property type="entry name" value="DNA_methylase_N6_adenine_CS"/>
</dbReference>
<evidence type="ECO:0000259" key="6">
    <source>
        <dbReference type="Pfam" id="PF05175"/>
    </source>
</evidence>
<evidence type="ECO:0000259" key="7">
    <source>
        <dbReference type="Pfam" id="PF17827"/>
    </source>
</evidence>
<gene>
    <name evidence="5 8" type="primary">prmC</name>
    <name evidence="8" type="ORF">ACFQO1_12810</name>
</gene>
<dbReference type="PANTHER" id="PTHR18895:SF74">
    <property type="entry name" value="MTRF1L RELEASE FACTOR GLUTAMINE METHYLTRANSFERASE"/>
    <property type="match status" value="1"/>
</dbReference>
<dbReference type="PANTHER" id="PTHR18895">
    <property type="entry name" value="HEMK METHYLTRANSFERASE"/>
    <property type="match status" value="1"/>
</dbReference>
<dbReference type="Pfam" id="PF05175">
    <property type="entry name" value="MTS"/>
    <property type="match status" value="1"/>
</dbReference>
<feature type="domain" description="Methyltransferase small" evidence="6">
    <location>
        <begin position="112"/>
        <end position="198"/>
    </location>
</feature>
<evidence type="ECO:0000256" key="3">
    <source>
        <dbReference type="ARBA" id="ARBA00022691"/>
    </source>
</evidence>
<protein>
    <recommendedName>
        <fullName evidence="5">Release factor glutamine methyltransferase</fullName>
        <shortName evidence="5">RF MTase</shortName>
        <ecNumber evidence="5">2.1.1.297</ecNumber>
    </recommendedName>
    <alternativeName>
        <fullName evidence="5">N5-glutamine methyltransferase PrmC</fullName>
    </alternativeName>
    <alternativeName>
        <fullName evidence="5">Protein-(glutamine-N5) MTase PrmC</fullName>
    </alternativeName>
    <alternativeName>
        <fullName evidence="5">Protein-glutamine N-methyltransferase PrmC</fullName>
    </alternativeName>
</protein>
<feature type="domain" description="Release factor glutamine methyltransferase N-terminal" evidence="7">
    <location>
        <begin position="6"/>
        <end position="76"/>
    </location>
</feature>
<dbReference type="GO" id="GO:0102559">
    <property type="term" value="F:peptide chain release factor N(5)-glutamine methyltransferase activity"/>
    <property type="evidence" value="ECO:0007669"/>
    <property type="project" value="UniProtKB-EC"/>
</dbReference>
<dbReference type="CDD" id="cd02440">
    <property type="entry name" value="AdoMet_MTases"/>
    <property type="match status" value="1"/>
</dbReference>
<keyword evidence="2 5" id="KW-0808">Transferase</keyword>
<reference evidence="9" key="1">
    <citation type="journal article" date="2019" name="Int. J. Syst. Evol. Microbiol.">
        <title>The Global Catalogue of Microorganisms (GCM) 10K type strain sequencing project: providing services to taxonomists for standard genome sequencing and annotation.</title>
        <authorList>
            <consortium name="The Broad Institute Genomics Platform"/>
            <consortium name="The Broad Institute Genome Sequencing Center for Infectious Disease"/>
            <person name="Wu L."/>
            <person name="Ma J."/>
        </authorList>
    </citation>
    <scope>NUCLEOTIDE SEQUENCE [LARGE SCALE GENOMIC DNA]</scope>
    <source>
        <strain evidence="9">CGMCC 1.16306</strain>
    </source>
</reference>
<dbReference type="Pfam" id="PF17827">
    <property type="entry name" value="PrmC_N"/>
    <property type="match status" value="1"/>
</dbReference>
<organism evidence="8 9">
    <name type="scientific">Jejudonia soesokkakensis</name>
    <dbReference type="NCBI Taxonomy" id="1323432"/>
    <lineage>
        <taxon>Bacteria</taxon>
        <taxon>Pseudomonadati</taxon>
        <taxon>Bacteroidota</taxon>
        <taxon>Flavobacteriia</taxon>
        <taxon>Flavobacteriales</taxon>
        <taxon>Flavobacteriaceae</taxon>
        <taxon>Jejudonia</taxon>
    </lineage>
</organism>
<dbReference type="InterPro" id="IPR040758">
    <property type="entry name" value="PrmC_N"/>
</dbReference>
<dbReference type="PROSITE" id="PS00092">
    <property type="entry name" value="N6_MTASE"/>
    <property type="match status" value="1"/>
</dbReference>
<sequence>MKIKELRNQFNKELEGLYPVEEIQSFFGILSERILKLTRYETSVKAEEELAAESGQQFENAISQLKQYKPIQYIIGQTEFYGLPFTVTKDTLIPRPETEELVEWILSQYTNHNSSFTIVDIGTGSGCIAVSLAKHLKEASVSAIDISKEALKVASENAVLNNVEVNFLQKDILLAENLPVSYDIIVSNPPYVRELEKEKMQKNVLDYEPEQALFVSDKDPLVFYRKIARLAKKHLKPNGFLFFEINEYLGEAMKQMLITEGFSELELKKDIFGKDRMLKCTSNDSTF</sequence>
<dbReference type="InterPro" id="IPR050320">
    <property type="entry name" value="N5-glutamine_MTase"/>
</dbReference>
<dbReference type="InterPro" id="IPR004556">
    <property type="entry name" value="HemK-like"/>
</dbReference>
<keyword evidence="1 5" id="KW-0489">Methyltransferase</keyword>
<evidence type="ECO:0000256" key="5">
    <source>
        <dbReference type="HAMAP-Rule" id="MF_02126"/>
    </source>
</evidence>
<feature type="binding site" evidence="5">
    <location>
        <position position="145"/>
    </location>
    <ligand>
        <name>S-adenosyl-L-methionine</name>
        <dbReference type="ChEBI" id="CHEBI:59789"/>
    </ligand>
</feature>
<feature type="binding site" evidence="5">
    <location>
        <begin position="122"/>
        <end position="126"/>
    </location>
    <ligand>
        <name>S-adenosyl-L-methionine</name>
        <dbReference type="ChEBI" id="CHEBI:59789"/>
    </ligand>
</feature>
<dbReference type="InterPro" id="IPR007848">
    <property type="entry name" value="Small_mtfrase_dom"/>
</dbReference>
<proteinExistence type="inferred from homology"/>
<dbReference type="EMBL" id="JBHTBN010000007">
    <property type="protein sequence ID" value="MFC7358575.1"/>
    <property type="molecule type" value="Genomic_DNA"/>
</dbReference>
<dbReference type="Proteomes" id="UP001596415">
    <property type="component" value="Unassembled WGS sequence"/>
</dbReference>
<dbReference type="RefSeq" id="WP_380218556.1">
    <property type="nucleotide sequence ID" value="NZ_JBHTBN010000007.1"/>
</dbReference>